<organism evidence="1 2">
    <name type="scientific">Plakobranchus ocellatus</name>
    <dbReference type="NCBI Taxonomy" id="259542"/>
    <lineage>
        <taxon>Eukaryota</taxon>
        <taxon>Metazoa</taxon>
        <taxon>Spiralia</taxon>
        <taxon>Lophotrochozoa</taxon>
        <taxon>Mollusca</taxon>
        <taxon>Gastropoda</taxon>
        <taxon>Heterobranchia</taxon>
        <taxon>Euthyneura</taxon>
        <taxon>Panpulmonata</taxon>
        <taxon>Sacoglossa</taxon>
        <taxon>Placobranchoidea</taxon>
        <taxon>Plakobranchidae</taxon>
        <taxon>Plakobranchus</taxon>
    </lineage>
</organism>
<evidence type="ECO:0000313" key="1">
    <source>
        <dbReference type="EMBL" id="GFO13156.1"/>
    </source>
</evidence>
<gene>
    <name evidence="1" type="ORF">PoB_003966100</name>
</gene>
<sequence>MEKVKRKLAANKAEKQKTAIKISMKKATIMDSVIEFGGVCSTKEELDELMKLPNALEALRAQVLYRKFFQGENIQVTGSLRTLYARLSVHLV</sequence>
<accession>A0AAV4B2V4</accession>
<dbReference type="Proteomes" id="UP000735302">
    <property type="component" value="Unassembled WGS sequence"/>
</dbReference>
<reference evidence="1 2" key="1">
    <citation type="journal article" date="2021" name="Elife">
        <title>Chloroplast acquisition without the gene transfer in kleptoplastic sea slugs, Plakobranchus ocellatus.</title>
        <authorList>
            <person name="Maeda T."/>
            <person name="Takahashi S."/>
            <person name="Yoshida T."/>
            <person name="Shimamura S."/>
            <person name="Takaki Y."/>
            <person name="Nagai Y."/>
            <person name="Toyoda A."/>
            <person name="Suzuki Y."/>
            <person name="Arimoto A."/>
            <person name="Ishii H."/>
            <person name="Satoh N."/>
            <person name="Nishiyama T."/>
            <person name="Hasebe M."/>
            <person name="Maruyama T."/>
            <person name="Minagawa J."/>
            <person name="Obokata J."/>
            <person name="Shigenobu S."/>
        </authorList>
    </citation>
    <scope>NUCLEOTIDE SEQUENCE [LARGE SCALE GENOMIC DNA]</scope>
</reference>
<dbReference type="EMBL" id="BLXT01004479">
    <property type="protein sequence ID" value="GFO13156.1"/>
    <property type="molecule type" value="Genomic_DNA"/>
</dbReference>
<proteinExistence type="predicted"/>
<dbReference type="AlphaFoldDB" id="A0AAV4B2V4"/>
<protein>
    <submittedName>
        <fullName evidence="1">Uncharacterized protein</fullName>
    </submittedName>
</protein>
<name>A0AAV4B2V4_9GAST</name>
<comment type="caution">
    <text evidence="1">The sequence shown here is derived from an EMBL/GenBank/DDBJ whole genome shotgun (WGS) entry which is preliminary data.</text>
</comment>
<evidence type="ECO:0000313" key="2">
    <source>
        <dbReference type="Proteomes" id="UP000735302"/>
    </source>
</evidence>
<keyword evidence="2" id="KW-1185">Reference proteome</keyword>